<reference evidence="1" key="1">
    <citation type="submission" date="2013-08" db="EMBL/GenBank/DDBJ databases">
        <authorList>
            <person name="Mendez C."/>
            <person name="Richter M."/>
            <person name="Ferrer M."/>
            <person name="Sanchez J."/>
        </authorList>
    </citation>
    <scope>NUCLEOTIDE SEQUENCE</scope>
</reference>
<comment type="caution">
    <text evidence="1">The sequence shown here is derived from an EMBL/GenBank/DDBJ whole genome shotgun (WGS) entry which is preliminary data.</text>
</comment>
<gene>
    <name evidence="1" type="ORF">B1A_16659</name>
</gene>
<accession>T0Z747</accession>
<proteinExistence type="predicted"/>
<reference evidence="1" key="2">
    <citation type="journal article" date="2014" name="ISME J.">
        <title>Microbial stratification in low pH oxic and suboxic macroscopic growths along an acid mine drainage.</title>
        <authorList>
            <person name="Mendez-Garcia C."/>
            <person name="Mesa V."/>
            <person name="Sprenger R.R."/>
            <person name="Richter M."/>
            <person name="Diez M.S."/>
            <person name="Solano J."/>
            <person name="Bargiela R."/>
            <person name="Golyshina O.V."/>
            <person name="Manteca A."/>
            <person name="Ramos J.L."/>
            <person name="Gallego J.R."/>
            <person name="Llorente I."/>
            <person name="Martins Dos Santos V.A."/>
            <person name="Jensen O.N."/>
            <person name="Pelaez A.I."/>
            <person name="Sanchez J."/>
            <person name="Ferrer M."/>
        </authorList>
    </citation>
    <scope>NUCLEOTIDE SEQUENCE</scope>
</reference>
<dbReference type="EMBL" id="AUZX01012242">
    <property type="protein sequence ID" value="EQD39957.1"/>
    <property type="molecule type" value="Genomic_DNA"/>
</dbReference>
<organism evidence="1">
    <name type="scientific">mine drainage metagenome</name>
    <dbReference type="NCBI Taxonomy" id="410659"/>
    <lineage>
        <taxon>unclassified sequences</taxon>
        <taxon>metagenomes</taxon>
        <taxon>ecological metagenomes</taxon>
    </lineage>
</organism>
<protein>
    <submittedName>
        <fullName evidence="1">DsrE/DsrF family oxidoreductase family protein</fullName>
    </submittedName>
</protein>
<dbReference type="SUPFAM" id="SSF75169">
    <property type="entry name" value="DsrEFH-like"/>
    <property type="match status" value="1"/>
</dbReference>
<dbReference type="Pfam" id="PF02635">
    <property type="entry name" value="DsrE"/>
    <property type="match status" value="1"/>
</dbReference>
<dbReference type="InterPro" id="IPR003787">
    <property type="entry name" value="Sulphur_relay_DsrE/F-like"/>
</dbReference>
<evidence type="ECO:0000313" key="1">
    <source>
        <dbReference type="EMBL" id="EQD39957.1"/>
    </source>
</evidence>
<dbReference type="AlphaFoldDB" id="T0Z747"/>
<sequence>MGSFLVVGSRDLTEYINGQYVPLVVEGLREKGHEVTLFLIENGVIAARAGSKSGQVLNGLAQKGAHVFAEDVSCRARGVQRLTQGVALSDLDALADSIAEGFDNIVWY</sequence>
<name>T0Z747_9ZZZZ</name>
<dbReference type="InterPro" id="IPR027396">
    <property type="entry name" value="DsrEFH-like"/>
</dbReference>
<dbReference type="Gene3D" id="3.40.1260.10">
    <property type="entry name" value="DsrEFH-like"/>
    <property type="match status" value="1"/>
</dbReference>